<dbReference type="CDD" id="cd14852">
    <property type="entry name" value="LD-carboxypeptidase"/>
    <property type="match status" value="1"/>
</dbReference>
<dbReference type="InterPro" id="IPR009045">
    <property type="entry name" value="Zn_M74/Hedgehog-like"/>
</dbReference>
<name>A0AA48L032_9FIRM</name>
<dbReference type="Pfam" id="PF02557">
    <property type="entry name" value="VanY"/>
    <property type="match status" value="1"/>
</dbReference>
<keyword evidence="3" id="KW-0121">Carboxypeptidase</keyword>
<gene>
    <name evidence="3" type="ORF">RsTaC01_0817</name>
</gene>
<evidence type="ECO:0000256" key="1">
    <source>
        <dbReference type="SAM" id="Phobius"/>
    </source>
</evidence>
<dbReference type="InterPro" id="IPR052179">
    <property type="entry name" value="DD-CPase-like"/>
</dbReference>
<feature type="transmembrane region" description="Helical" evidence="1">
    <location>
        <begin position="28"/>
        <end position="50"/>
    </location>
</feature>
<protein>
    <submittedName>
        <fullName evidence="3">D-alanyl-D-alanine carboxypeptidase family protein</fullName>
    </submittedName>
</protein>
<reference evidence="3" key="1">
    <citation type="journal article" date="2023" name="ISME J.">
        <title>Emergence of putative energy parasites within Clostridia revealed by genome analysis of a novel endosymbiotic clade.</title>
        <authorList>
            <person name="Takahashi K."/>
            <person name="Kuwahara H."/>
            <person name="Horikawa Y."/>
            <person name="Izawa K."/>
            <person name="Kato D."/>
            <person name="Inagaki T."/>
            <person name="Yuki M."/>
            <person name="Ohkuma M."/>
            <person name="Hongoh Y."/>
        </authorList>
    </citation>
    <scope>NUCLEOTIDE SEQUENCE</scope>
    <source>
        <strain evidence="3">RsTa-C01</strain>
    </source>
</reference>
<keyword evidence="1" id="KW-0812">Transmembrane</keyword>
<dbReference type="PANTHER" id="PTHR34385">
    <property type="entry name" value="D-ALANYL-D-ALANINE CARBOXYPEPTIDASE"/>
    <property type="match status" value="1"/>
</dbReference>
<dbReference type="EMBL" id="AP027925">
    <property type="protein sequence ID" value="BED92909.1"/>
    <property type="molecule type" value="Genomic_DNA"/>
</dbReference>
<keyword evidence="1" id="KW-1133">Transmembrane helix</keyword>
<dbReference type="KEGG" id="ptrh:RsTaC01_0817"/>
<evidence type="ECO:0000259" key="2">
    <source>
        <dbReference type="Pfam" id="PF02557"/>
    </source>
</evidence>
<proteinExistence type="predicted"/>
<dbReference type="PANTHER" id="PTHR34385:SF1">
    <property type="entry name" value="PEPTIDOGLYCAN L-ALANYL-D-GLUTAMATE ENDOPEPTIDASE CWLK"/>
    <property type="match status" value="1"/>
</dbReference>
<dbReference type="GO" id="GO:0004180">
    <property type="term" value="F:carboxypeptidase activity"/>
    <property type="evidence" value="ECO:0007669"/>
    <property type="project" value="UniProtKB-KW"/>
</dbReference>
<organism evidence="3">
    <name type="scientific">Candidatus Paraimprobicoccus trichonymphae</name>
    <dbReference type="NCBI Taxonomy" id="3033793"/>
    <lineage>
        <taxon>Bacteria</taxon>
        <taxon>Bacillati</taxon>
        <taxon>Bacillota</taxon>
        <taxon>Clostridia</taxon>
        <taxon>Candidatus Paraimprobicoccus</taxon>
    </lineage>
</organism>
<dbReference type="InterPro" id="IPR058193">
    <property type="entry name" value="VanY/YodJ_core_dom"/>
</dbReference>
<dbReference type="InterPro" id="IPR003709">
    <property type="entry name" value="VanY-like_core_dom"/>
</dbReference>
<dbReference type="Proteomes" id="UP001335720">
    <property type="component" value="Chromosome"/>
</dbReference>
<dbReference type="Gene3D" id="3.30.1380.10">
    <property type="match status" value="1"/>
</dbReference>
<feature type="domain" description="D-alanyl-D-alanine carboxypeptidase-like core" evidence="2">
    <location>
        <begin position="161"/>
        <end position="288"/>
    </location>
</feature>
<evidence type="ECO:0000313" key="3">
    <source>
        <dbReference type="EMBL" id="BED92909.1"/>
    </source>
</evidence>
<accession>A0AA48L032</accession>
<keyword evidence="3" id="KW-0645">Protease</keyword>
<keyword evidence="1" id="KW-0472">Membrane</keyword>
<dbReference type="GO" id="GO:0006508">
    <property type="term" value="P:proteolysis"/>
    <property type="evidence" value="ECO:0007669"/>
    <property type="project" value="InterPro"/>
</dbReference>
<dbReference type="SUPFAM" id="SSF55166">
    <property type="entry name" value="Hedgehog/DD-peptidase"/>
    <property type="match status" value="1"/>
</dbReference>
<dbReference type="AlphaFoldDB" id="A0AA48L032"/>
<keyword evidence="3" id="KW-0378">Hydrolase</keyword>
<sequence length="311" mass="36490">MKKYKRLSQKDIKRINFMKKVRLALKQLSVFLFLIIFIITFFVIGIVYFYKFIDKETISSENSNNDILIEKIKEPDELLDSEKEELEILEKSGLAAREETKKSTDKKEFSKKNLNKLNSYDFSEWHKTCPEELIIVNSHNLLDKTHIIKTKLCRNKEIAVCVAEPLENMIVAANKENIKLFISSGYRSIEYQKKLFENQVEREINKGFIEKEKAEEQAQTVVAKPGASEHNLGIAADFNGVLDNFANTKEYEWLTKNAHKFGFVERYTKKFEKTTGIIPEPWHWRYVGEEHAKKIRESGLSLEEYVYKKIK</sequence>